<reference evidence="5 6" key="1">
    <citation type="submission" date="2019-08" db="EMBL/GenBank/DDBJ databases">
        <authorList>
            <person name="Dong K."/>
        </authorList>
    </citation>
    <scope>NUCLEOTIDE SEQUENCE [LARGE SCALE GENOMIC DNA]</scope>
    <source>
        <strain evidence="5 6">M4-8</strain>
    </source>
</reference>
<dbReference type="CDD" id="cd01392">
    <property type="entry name" value="HTH_LacI"/>
    <property type="match status" value="1"/>
</dbReference>
<keyword evidence="2 5" id="KW-0238">DNA-binding</keyword>
<dbReference type="RefSeq" id="WP_147826673.1">
    <property type="nucleotide sequence ID" value="NZ_BAAARG010000005.1"/>
</dbReference>
<dbReference type="InterPro" id="IPR000843">
    <property type="entry name" value="HTH_LacI"/>
</dbReference>
<dbReference type="SMART" id="SM00354">
    <property type="entry name" value="HTH_LACI"/>
    <property type="match status" value="1"/>
</dbReference>
<name>A0A5C8HK74_9MICO</name>
<dbReference type="SUPFAM" id="SSF53822">
    <property type="entry name" value="Periplasmic binding protein-like I"/>
    <property type="match status" value="1"/>
</dbReference>
<dbReference type="InterPro" id="IPR046335">
    <property type="entry name" value="LacI/GalR-like_sensor"/>
</dbReference>
<evidence type="ECO:0000256" key="1">
    <source>
        <dbReference type="ARBA" id="ARBA00023015"/>
    </source>
</evidence>
<keyword evidence="1" id="KW-0805">Transcription regulation</keyword>
<protein>
    <submittedName>
        <fullName evidence="5">LacI family DNA-binding transcriptional regulator</fullName>
    </submittedName>
</protein>
<evidence type="ECO:0000256" key="2">
    <source>
        <dbReference type="ARBA" id="ARBA00023125"/>
    </source>
</evidence>
<dbReference type="Gene3D" id="3.40.50.2300">
    <property type="match status" value="2"/>
</dbReference>
<dbReference type="PROSITE" id="PS50932">
    <property type="entry name" value="HTH_LACI_2"/>
    <property type="match status" value="1"/>
</dbReference>
<gene>
    <name evidence="5" type="ORF">FVP60_12750</name>
</gene>
<evidence type="ECO:0000256" key="3">
    <source>
        <dbReference type="ARBA" id="ARBA00023163"/>
    </source>
</evidence>
<evidence type="ECO:0000313" key="5">
    <source>
        <dbReference type="EMBL" id="TXK02739.1"/>
    </source>
</evidence>
<dbReference type="GO" id="GO:0000976">
    <property type="term" value="F:transcription cis-regulatory region binding"/>
    <property type="evidence" value="ECO:0007669"/>
    <property type="project" value="TreeGrafter"/>
</dbReference>
<comment type="caution">
    <text evidence="5">The sequence shown here is derived from an EMBL/GenBank/DDBJ whole genome shotgun (WGS) entry which is preliminary data.</text>
</comment>
<keyword evidence="3" id="KW-0804">Transcription</keyword>
<sequence>MASKVTIADVARAAGVSASTASVVFSGKIKVSDETAARVRAAAADLGYRGPDPRAASLRTGRSGIVGVVMTASLRTAFLDPIAIATMDGIVSSVAHLGAGILLLRDDGHTPAATEVPLDAAVIFGSHRESSELVKSLSERGIPVVTVEGDPTWGVPVISLDNADAQAQLAHHVAGLGHHEVAVVSLRWNSTAEPGFQSASEAPTIDFTRERLAGVREVFDNPIVFSARGSSVDFGIEAANAILDHHQPTAILAQSDLLAAGVIRAAIERGLRVPEDLSVTGFDGVVVDGLAPYQLTTMHQPAYDKGRAVGDALSRLLDGEVAPSVRFTCTFRPGNTTAPPGRSPVS</sequence>
<accession>A0A5C8HK74</accession>
<dbReference type="OrthoDB" id="5171752at2"/>
<dbReference type="InterPro" id="IPR028082">
    <property type="entry name" value="Peripla_BP_I"/>
</dbReference>
<dbReference type="Proteomes" id="UP000321196">
    <property type="component" value="Unassembled WGS sequence"/>
</dbReference>
<organism evidence="5 6">
    <name type="scientific">Microbacterium mitrae</name>
    <dbReference type="NCBI Taxonomy" id="664640"/>
    <lineage>
        <taxon>Bacteria</taxon>
        <taxon>Bacillati</taxon>
        <taxon>Actinomycetota</taxon>
        <taxon>Actinomycetes</taxon>
        <taxon>Micrococcales</taxon>
        <taxon>Microbacteriaceae</taxon>
        <taxon>Microbacterium</taxon>
    </lineage>
</organism>
<dbReference type="PANTHER" id="PTHR30146">
    <property type="entry name" value="LACI-RELATED TRANSCRIPTIONAL REPRESSOR"/>
    <property type="match status" value="1"/>
</dbReference>
<feature type="domain" description="HTH lacI-type" evidence="4">
    <location>
        <begin position="5"/>
        <end position="60"/>
    </location>
</feature>
<dbReference type="InterPro" id="IPR010982">
    <property type="entry name" value="Lambda_DNA-bd_dom_sf"/>
</dbReference>
<dbReference type="Gene3D" id="1.10.260.40">
    <property type="entry name" value="lambda repressor-like DNA-binding domains"/>
    <property type="match status" value="1"/>
</dbReference>
<dbReference type="PANTHER" id="PTHR30146:SF138">
    <property type="entry name" value="TRANSCRIPTIONAL REGULATORY PROTEIN"/>
    <property type="match status" value="1"/>
</dbReference>
<dbReference type="AlphaFoldDB" id="A0A5C8HK74"/>
<keyword evidence="6" id="KW-1185">Reference proteome</keyword>
<dbReference type="SUPFAM" id="SSF47413">
    <property type="entry name" value="lambda repressor-like DNA-binding domains"/>
    <property type="match status" value="1"/>
</dbReference>
<evidence type="ECO:0000313" key="6">
    <source>
        <dbReference type="Proteomes" id="UP000321196"/>
    </source>
</evidence>
<dbReference type="Pfam" id="PF13377">
    <property type="entry name" value="Peripla_BP_3"/>
    <property type="match status" value="1"/>
</dbReference>
<dbReference type="GO" id="GO:0003700">
    <property type="term" value="F:DNA-binding transcription factor activity"/>
    <property type="evidence" value="ECO:0007669"/>
    <property type="project" value="TreeGrafter"/>
</dbReference>
<proteinExistence type="predicted"/>
<dbReference type="CDD" id="cd06279">
    <property type="entry name" value="PBP1_LacI-like"/>
    <property type="match status" value="1"/>
</dbReference>
<evidence type="ECO:0000259" key="4">
    <source>
        <dbReference type="PROSITE" id="PS50932"/>
    </source>
</evidence>
<dbReference type="EMBL" id="VRSW01000006">
    <property type="protein sequence ID" value="TXK02739.1"/>
    <property type="molecule type" value="Genomic_DNA"/>
</dbReference>
<dbReference type="Pfam" id="PF00356">
    <property type="entry name" value="LacI"/>
    <property type="match status" value="1"/>
</dbReference>